<dbReference type="AlphaFoldDB" id="A0A8K0WVH0"/>
<sequence>MDAEDAVEISDAKLVQFMKKKRAPNGRFYMPIWNWDFEWKEDIKQLAKRVKMAAEKVKEDEPLPFVGDMDSVAAQLQLAVYSPIPKQSSDASPLWDQAALPWEAFMWAMNERAYSSLVEDGGRPLCPFMILDKVANGIQGHGDLLAMIMDGNKYPRRTSHYIFVDQWERWQDFRLWQKDNRSTYDPDDRRAVYAIEIANRRKETTRKVDLFDDGGRLREHDRTRWYSSQLEPEVERYVERFCLLREDQGEGGFPGYMDEVQRRMAKHGFTRTFELDKDPGRQDRVTTWVEYIAYEYSWCDRYQRPADEACAGVDETWKTLVASGMGNGVDRLDSVYPLCTNVYPLDDAHEDLEGAQKAVQGHYTWTMQKEKRVKSKLADEESKQASAATQSRIAELKEELRSFEQAYHLIQRFESYAEDYRENLELLASHRSLAWWALGQLPLVEAEVKAEGCHGGGQGASRSSEPRTSAVQTARTTKGKSKRREPPGPAAATVVPREAVPLRRSARIAARVAAASAGSEASGAKAPRRKKRRRAA</sequence>
<reference evidence="2" key="1">
    <citation type="journal article" date="2021" name="Nat. Commun.">
        <title>Genetic determinants of endophytism in the Arabidopsis root mycobiome.</title>
        <authorList>
            <person name="Mesny F."/>
            <person name="Miyauchi S."/>
            <person name="Thiergart T."/>
            <person name="Pickel B."/>
            <person name="Atanasova L."/>
            <person name="Karlsson M."/>
            <person name="Huettel B."/>
            <person name="Barry K.W."/>
            <person name="Haridas S."/>
            <person name="Chen C."/>
            <person name="Bauer D."/>
            <person name="Andreopoulos W."/>
            <person name="Pangilinan J."/>
            <person name="LaButti K."/>
            <person name="Riley R."/>
            <person name="Lipzen A."/>
            <person name="Clum A."/>
            <person name="Drula E."/>
            <person name="Henrissat B."/>
            <person name="Kohler A."/>
            <person name="Grigoriev I.V."/>
            <person name="Martin F.M."/>
            <person name="Hacquard S."/>
        </authorList>
    </citation>
    <scope>NUCLEOTIDE SEQUENCE</scope>
    <source>
        <strain evidence="2">MPI-CAGE-CH-0235</strain>
    </source>
</reference>
<dbReference type="EMBL" id="JAGPNK010000003">
    <property type="protein sequence ID" value="KAH7325038.1"/>
    <property type="molecule type" value="Genomic_DNA"/>
</dbReference>
<organism evidence="2 3">
    <name type="scientific">Stachybotrys elegans</name>
    <dbReference type="NCBI Taxonomy" id="80388"/>
    <lineage>
        <taxon>Eukaryota</taxon>
        <taxon>Fungi</taxon>
        <taxon>Dikarya</taxon>
        <taxon>Ascomycota</taxon>
        <taxon>Pezizomycotina</taxon>
        <taxon>Sordariomycetes</taxon>
        <taxon>Hypocreomycetidae</taxon>
        <taxon>Hypocreales</taxon>
        <taxon>Stachybotryaceae</taxon>
        <taxon>Stachybotrys</taxon>
    </lineage>
</organism>
<feature type="compositionally biased region" description="Polar residues" evidence="1">
    <location>
        <begin position="460"/>
        <end position="476"/>
    </location>
</feature>
<accession>A0A8K0WVH0</accession>
<evidence type="ECO:0000313" key="2">
    <source>
        <dbReference type="EMBL" id="KAH7325038.1"/>
    </source>
</evidence>
<feature type="compositionally biased region" description="Low complexity" evidence="1">
    <location>
        <begin position="511"/>
        <end position="525"/>
    </location>
</feature>
<feature type="region of interest" description="Disordered" evidence="1">
    <location>
        <begin position="511"/>
        <end position="536"/>
    </location>
</feature>
<dbReference type="Proteomes" id="UP000813444">
    <property type="component" value="Unassembled WGS sequence"/>
</dbReference>
<feature type="compositionally biased region" description="Basic residues" evidence="1">
    <location>
        <begin position="526"/>
        <end position="536"/>
    </location>
</feature>
<feature type="region of interest" description="Disordered" evidence="1">
    <location>
        <begin position="452"/>
        <end position="499"/>
    </location>
</feature>
<name>A0A8K0WVH0_9HYPO</name>
<evidence type="ECO:0000313" key="3">
    <source>
        <dbReference type="Proteomes" id="UP000813444"/>
    </source>
</evidence>
<gene>
    <name evidence="2" type="ORF">B0I35DRAFT_425469</name>
</gene>
<dbReference type="OrthoDB" id="5419928at2759"/>
<comment type="caution">
    <text evidence="2">The sequence shown here is derived from an EMBL/GenBank/DDBJ whole genome shotgun (WGS) entry which is preliminary data.</text>
</comment>
<protein>
    <submittedName>
        <fullName evidence="2">Uncharacterized protein</fullName>
    </submittedName>
</protein>
<keyword evidence="3" id="KW-1185">Reference proteome</keyword>
<evidence type="ECO:0000256" key="1">
    <source>
        <dbReference type="SAM" id="MobiDB-lite"/>
    </source>
</evidence>
<proteinExistence type="predicted"/>